<dbReference type="AlphaFoldDB" id="A0A859FG54"/>
<evidence type="ECO:0000256" key="2">
    <source>
        <dbReference type="ARBA" id="ARBA00022475"/>
    </source>
</evidence>
<keyword evidence="2" id="KW-1003">Cell membrane</keyword>
<feature type="transmembrane region" description="Helical" evidence="6">
    <location>
        <begin position="129"/>
        <end position="150"/>
    </location>
</feature>
<reference evidence="8" key="1">
    <citation type="submission" date="2019-07" db="EMBL/GenBank/DDBJ databases">
        <title>Bacillus alkalisoli sp. nov. isolated from saline soil.</title>
        <authorList>
            <person name="Sun J.-Q."/>
            <person name="Xu L."/>
        </authorList>
    </citation>
    <scope>NUCLEOTIDE SEQUENCE [LARGE SCALE GENOMIC DNA]</scope>
    <source>
        <strain evidence="8">M4U3P1</strain>
    </source>
</reference>
<feature type="transmembrane region" description="Helical" evidence="6">
    <location>
        <begin position="170"/>
        <end position="194"/>
    </location>
</feature>
<sequence>MFHTLKVYVKEIMNEWANDNPPLLAAAQAYYYILAILPLIVLLLAILPYLNLDVEQVLSLMDELLPREVVSTIDETIIDVISTPNGGLLTVGIIGTIWSASNGVNAFIMAVNEAYNFTTKRSFLVHRGLSIGLTLLLILTILTTLLLPILGDTIISIIGQVMPMPSHIELFLQVIRWFIALFVMLAVLSVLYFVAPNAKVPFKQVLPGAMFATAAWLIISWGFAMYVSNFGSYSATYGSLGGVVILMLWFFLTGVIFVLGAEINAIYYRRHGRVRKFRDEKS</sequence>
<evidence type="ECO:0000256" key="1">
    <source>
        <dbReference type="ARBA" id="ARBA00004651"/>
    </source>
</evidence>
<gene>
    <name evidence="7" type="ORF">FLK61_31215</name>
</gene>
<dbReference type="KEGG" id="psua:FLK61_31215"/>
<dbReference type="PANTHER" id="PTHR30213">
    <property type="entry name" value="INNER MEMBRANE PROTEIN YHJD"/>
    <property type="match status" value="1"/>
</dbReference>
<feature type="transmembrane region" description="Helical" evidence="6">
    <location>
        <begin position="29"/>
        <end position="50"/>
    </location>
</feature>
<dbReference type="PANTHER" id="PTHR30213:SF0">
    <property type="entry name" value="UPF0761 MEMBRANE PROTEIN YIHY"/>
    <property type="match status" value="1"/>
</dbReference>
<dbReference type="RefSeq" id="WP_176009221.1">
    <property type="nucleotide sequence ID" value="NZ_CP041372.2"/>
</dbReference>
<feature type="transmembrane region" description="Helical" evidence="6">
    <location>
        <begin position="206"/>
        <end position="228"/>
    </location>
</feature>
<evidence type="ECO:0000256" key="3">
    <source>
        <dbReference type="ARBA" id="ARBA00022692"/>
    </source>
</evidence>
<protein>
    <submittedName>
        <fullName evidence="7">YihY/virulence factor BrkB family protein</fullName>
    </submittedName>
</protein>
<keyword evidence="8" id="KW-1185">Reference proteome</keyword>
<dbReference type="InterPro" id="IPR017039">
    <property type="entry name" value="Virul_fac_BrkB"/>
</dbReference>
<organism evidence="7 8">
    <name type="scientific">Paenalkalicoccus suaedae</name>
    <dbReference type="NCBI Taxonomy" id="2592382"/>
    <lineage>
        <taxon>Bacteria</taxon>
        <taxon>Bacillati</taxon>
        <taxon>Bacillota</taxon>
        <taxon>Bacilli</taxon>
        <taxon>Bacillales</taxon>
        <taxon>Bacillaceae</taxon>
        <taxon>Paenalkalicoccus</taxon>
    </lineage>
</organism>
<dbReference type="GO" id="GO:0005886">
    <property type="term" value="C:plasma membrane"/>
    <property type="evidence" value="ECO:0007669"/>
    <property type="project" value="UniProtKB-SubCell"/>
</dbReference>
<dbReference type="Proteomes" id="UP000318138">
    <property type="component" value="Chromosome"/>
</dbReference>
<evidence type="ECO:0000313" key="8">
    <source>
        <dbReference type="Proteomes" id="UP000318138"/>
    </source>
</evidence>
<proteinExistence type="predicted"/>
<name>A0A859FG54_9BACI</name>
<dbReference type="EMBL" id="CP041372">
    <property type="protein sequence ID" value="QKS71185.1"/>
    <property type="molecule type" value="Genomic_DNA"/>
</dbReference>
<evidence type="ECO:0000313" key="7">
    <source>
        <dbReference type="EMBL" id="QKS71185.1"/>
    </source>
</evidence>
<evidence type="ECO:0000256" key="6">
    <source>
        <dbReference type="SAM" id="Phobius"/>
    </source>
</evidence>
<keyword evidence="5 6" id="KW-0472">Membrane</keyword>
<evidence type="ECO:0000256" key="4">
    <source>
        <dbReference type="ARBA" id="ARBA00022989"/>
    </source>
</evidence>
<dbReference type="Pfam" id="PF03631">
    <property type="entry name" value="Virul_fac_BrkB"/>
    <property type="match status" value="1"/>
</dbReference>
<keyword evidence="4 6" id="KW-1133">Transmembrane helix</keyword>
<feature type="transmembrane region" description="Helical" evidence="6">
    <location>
        <begin position="240"/>
        <end position="268"/>
    </location>
</feature>
<dbReference type="NCBIfam" id="TIGR00765">
    <property type="entry name" value="yihY_not_rbn"/>
    <property type="match status" value="1"/>
</dbReference>
<dbReference type="PIRSF" id="PIRSF035875">
    <property type="entry name" value="RNase_BN"/>
    <property type="match status" value="1"/>
</dbReference>
<accession>A0A859FG54</accession>
<comment type="subcellular location">
    <subcellularLocation>
        <location evidence="1">Cell membrane</location>
        <topology evidence="1">Multi-pass membrane protein</topology>
    </subcellularLocation>
</comment>
<evidence type="ECO:0000256" key="5">
    <source>
        <dbReference type="ARBA" id="ARBA00023136"/>
    </source>
</evidence>
<keyword evidence="3 6" id="KW-0812">Transmembrane</keyword>